<dbReference type="HOGENOM" id="CLU_000315_17_12_1"/>
<dbReference type="Gene3D" id="3.40.50.10810">
    <property type="entry name" value="Tandem AAA-ATPase domain"/>
    <property type="match status" value="1"/>
</dbReference>
<organism evidence="2 3">
    <name type="scientific">Emiliania huxleyi (strain CCMP1516)</name>
    <dbReference type="NCBI Taxonomy" id="280463"/>
    <lineage>
        <taxon>Eukaryota</taxon>
        <taxon>Haptista</taxon>
        <taxon>Haptophyta</taxon>
        <taxon>Prymnesiophyceae</taxon>
        <taxon>Isochrysidales</taxon>
        <taxon>Noelaerhabdaceae</taxon>
        <taxon>Emiliania</taxon>
    </lineage>
</organism>
<dbReference type="GO" id="GO:0005524">
    <property type="term" value="F:ATP binding"/>
    <property type="evidence" value="ECO:0007669"/>
    <property type="project" value="InterPro"/>
</dbReference>
<feature type="domain" description="Helicase ATP-binding" evidence="1">
    <location>
        <begin position="3"/>
        <end position="160"/>
    </location>
</feature>
<proteinExistence type="predicted"/>
<dbReference type="EnsemblProtists" id="EOD41894">
    <property type="protein sequence ID" value="EOD41894"/>
    <property type="gene ID" value="EMIHUDRAFT_60956"/>
</dbReference>
<evidence type="ECO:0000313" key="3">
    <source>
        <dbReference type="Proteomes" id="UP000013827"/>
    </source>
</evidence>
<reference evidence="3" key="1">
    <citation type="journal article" date="2013" name="Nature">
        <title>Pan genome of the phytoplankton Emiliania underpins its global distribution.</title>
        <authorList>
            <person name="Read B.A."/>
            <person name="Kegel J."/>
            <person name="Klute M.J."/>
            <person name="Kuo A."/>
            <person name="Lefebvre S.C."/>
            <person name="Maumus F."/>
            <person name="Mayer C."/>
            <person name="Miller J."/>
            <person name="Monier A."/>
            <person name="Salamov A."/>
            <person name="Young J."/>
            <person name="Aguilar M."/>
            <person name="Claverie J.M."/>
            <person name="Frickenhaus S."/>
            <person name="Gonzalez K."/>
            <person name="Herman E.K."/>
            <person name="Lin Y.C."/>
            <person name="Napier J."/>
            <person name="Ogata H."/>
            <person name="Sarno A.F."/>
            <person name="Shmutz J."/>
            <person name="Schroeder D."/>
            <person name="de Vargas C."/>
            <person name="Verret F."/>
            <person name="von Dassow P."/>
            <person name="Valentin K."/>
            <person name="Van de Peer Y."/>
            <person name="Wheeler G."/>
            <person name="Dacks J.B."/>
            <person name="Delwiche C.F."/>
            <person name="Dyhrman S.T."/>
            <person name="Glockner G."/>
            <person name="John U."/>
            <person name="Richards T."/>
            <person name="Worden A.Z."/>
            <person name="Zhang X."/>
            <person name="Grigoriev I.V."/>
            <person name="Allen A.E."/>
            <person name="Bidle K."/>
            <person name="Borodovsky M."/>
            <person name="Bowler C."/>
            <person name="Brownlee C."/>
            <person name="Cock J.M."/>
            <person name="Elias M."/>
            <person name="Gladyshev V.N."/>
            <person name="Groth M."/>
            <person name="Guda C."/>
            <person name="Hadaegh A."/>
            <person name="Iglesias-Rodriguez M.D."/>
            <person name="Jenkins J."/>
            <person name="Jones B.M."/>
            <person name="Lawson T."/>
            <person name="Leese F."/>
            <person name="Lindquist E."/>
            <person name="Lobanov A."/>
            <person name="Lomsadze A."/>
            <person name="Malik S.B."/>
            <person name="Marsh M.E."/>
            <person name="Mackinder L."/>
            <person name="Mock T."/>
            <person name="Mueller-Roeber B."/>
            <person name="Pagarete A."/>
            <person name="Parker M."/>
            <person name="Probert I."/>
            <person name="Quesneville H."/>
            <person name="Raines C."/>
            <person name="Rensing S.A."/>
            <person name="Riano-Pachon D.M."/>
            <person name="Richier S."/>
            <person name="Rokitta S."/>
            <person name="Shiraiwa Y."/>
            <person name="Soanes D.M."/>
            <person name="van der Giezen M."/>
            <person name="Wahlund T.M."/>
            <person name="Williams B."/>
            <person name="Wilson W."/>
            <person name="Wolfe G."/>
            <person name="Wurch L.L."/>
        </authorList>
    </citation>
    <scope>NUCLEOTIDE SEQUENCE</scope>
</reference>
<dbReference type="Proteomes" id="UP000013827">
    <property type="component" value="Unassembled WGS sequence"/>
</dbReference>
<dbReference type="PaxDb" id="2903-EOD41894"/>
<accession>A0A0D3L1K9</accession>
<dbReference type="PROSITE" id="PS51192">
    <property type="entry name" value="HELICASE_ATP_BIND_1"/>
    <property type="match status" value="1"/>
</dbReference>
<dbReference type="PANTHER" id="PTHR10799">
    <property type="entry name" value="SNF2/RAD54 HELICASE FAMILY"/>
    <property type="match status" value="1"/>
</dbReference>
<evidence type="ECO:0000259" key="1">
    <source>
        <dbReference type="PROSITE" id="PS51192"/>
    </source>
</evidence>
<reference evidence="2" key="2">
    <citation type="submission" date="2024-10" db="UniProtKB">
        <authorList>
            <consortium name="EnsemblProtists"/>
        </authorList>
    </citation>
    <scope>IDENTIFICATION</scope>
</reference>
<dbReference type="GeneID" id="17287164"/>
<dbReference type="KEGG" id="ehx:EMIHUDRAFT_60956"/>
<evidence type="ECO:0000313" key="2">
    <source>
        <dbReference type="EnsemblProtists" id="EOD41894"/>
    </source>
</evidence>
<dbReference type="SMART" id="SM00487">
    <property type="entry name" value="DEXDc"/>
    <property type="match status" value="1"/>
</dbReference>
<dbReference type="SUPFAM" id="SSF52540">
    <property type="entry name" value="P-loop containing nucleoside triphosphate hydrolases"/>
    <property type="match status" value="1"/>
</dbReference>
<dbReference type="RefSeq" id="XP_005794323.1">
    <property type="nucleotide sequence ID" value="XM_005794266.1"/>
</dbReference>
<dbReference type="InterPro" id="IPR014001">
    <property type="entry name" value="Helicase_ATP-bd"/>
</dbReference>
<dbReference type="InterPro" id="IPR038718">
    <property type="entry name" value="SNF2-like_sf"/>
</dbReference>
<name>A0A0D3L1K9_EMIH1</name>
<keyword evidence="3" id="KW-1185">Reference proteome</keyword>
<dbReference type="Pfam" id="PF00176">
    <property type="entry name" value="SNF2-rel_dom"/>
    <property type="match status" value="1"/>
</dbReference>
<dbReference type="InterPro" id="IPR027417">
    <property type="entry name" value="P-loop_NTPase"/>
</dbReference>
<dbReference type="OMA" id="YTASWRR"/>
<sequence length="187" mass="20895">MVDQIDRRGLSPILGDEMGLGKTLQTIAVIAHLKFGLKQPGASLVVCPLSVLSTWCAELKRWCPSLRTIKLHSSDVAERERLKTQIGETIGEYDVVVTTYEMVHWRLLVLDEGHVLKNVETEIAQTVRKMHFVSALLLTGTPLQNNLTELWALLNLLYPDTFPEAAVFDEGFNLGQGTDNAEARNRL</sequence>
<protein>
    <recommendedName>
        <fullName evidence="1">Helicase ATP-binding domain-containing protein</fullName>
    </recommendedName>
</protein>
<dbReference type="InterPro" id="IPR000330">
    <property type="entry name" value="SNF2_N"/>
</dbReference>
<dbReference type="STRING" id="2903.R1G7T0"/>
<dbReference type="eggNOG" id="KOG0385">
    <property type="taxonomic scope" value="Eukaryota"/>
</dbReference>
<dbReference type="AlphaFoldDB" id="A0A0D3L1K9"/>